<dbReference type="Proteomes" id="UP000070544">
    <property type="component" value="Unassembled WGS sequence"/>
</dbReference>
<feature type="region of interest" description="Disordered" evidence="3">
    <location>
        <begin position="1"/>
        <end position="86"/>
    </location>
</feature>
<gene>
    <name evidence="5" type="ORF">M427DRAFT_388609</name>
</gene>
<reference evidence="5 6" key="1">
    <citation type="journal article" date="2015" name="Genome Biol. Evol.">
        <title>Phylogenomic analyses indicate that early fungi evolved digesting cell walls of algal ancestors of land plants.</title>
        <authorList>
            <person name="Chang Y."/>
            <person name="Wang S."/>
            <person name="Sekimoto S."/>
            <person name="Aerts A.L."/>
            <person name="Choi C."/>
            <person name="Clum A."/>
            <person name="LaButti K.M."/>
            <person name="Lindquist E.A."/>
            <person name="Yee Ngan C."/>
            <person name="Ohm R.A."/>
            <person name="Salamov A.A."/>
            <person name="Grigoriev I.V."/>
            <person name="Spatafora J.W."/>
            <person name="Berbee M.L."/>
        </authorList>
    </citation>
    <scope>NUCLEOTIDE SEQUENCE [LARGE SCALE GENOMIC DNA]</scope>
    <source>
        <strain evidence="5 6">JEL478</strain>
    </source>
</reference>
<keyword evidence="1" id="KW-0479">Metal-binding</keyword>
<feature type="domain" description="PDEase" evidence="4">
    <location>
        <begin position="100"/>
        <end position="458"/>
    </location>
</feature>
<dbReference type="AlphaFoldDB" id="A0A139A7Z0"/>
<evidence type="ECO:0000259" key="4">
    <source>
        <dbReference type="PROSITE" id="PS51845"/>
    </source>
</evidence>
<name>A0A139A7Z0_GONPJ</name>
<dbReference type="STRING" id="1344416.A0A139A7Z0"/>
<protein>
    <recommendedName>
        <fullName evidence="4">PDEase domain-containing protein</fullName>
    </recommendedName>
</protein>
<feature type="region of interest" description="Disordered" evidence="3">
    <location>
        <begin position="210"/>
        <end position="249"/>
    </location>
</feature>
<evidence type="ECO:0000256" key="2">
    <source>
        <dbReference type="ARBA" id="ARBA00022801"/>
    </source>
</evidence>
<sequence>MRGSEQQQQRGLRWEGKNGGDDGERSGSGRDGKARERGDGTGRRTGAERTADGRAVRGAEKSAVNAGRRSADGSGVQAESDSQDNTRALESALAHISTLSRHRIPHLARFLHSTSHSWMFDVFALAEFSDNNPLAALSLHVLLKRRLLQHFDIDVPKLVRFLEIIEHGYGDNPYHNHIHAADVLHSVDYIVASAQAAYAAHLSTQQHTVLPASANPHPGLTRSPSPSHSTHSTHSTHTHTSSTPLASPTPNLLPLAHNLLIATPSPARSPSPAPSCCSWLPLALPSTLRHTIGVASLSTTGAMRAQVAGALSGQTGPISGHTYETLETPIHHTDIPTSSLPLLPSSSSSSLSFAPSASALPTTATPPTPTPTPFTPSVLLALLLAAICHDFDHPGCTASYILRASDPRVPRPPRSDDDKSRDPFESPLERHHARKAGEVLERAGCNVSFNGRMGVPGR</sequence>
<evidence type="ECO:0000256" key="1">
    <source>
        <dbReference type="ARBA" id="ARBA00022723"/>
    </source>
</evidence>
<organism evidence="5 6">
    <name type="scientific">Gonapodya prolifera (strain JEL478)</name>
    <name type="common">Monoblepharis prolifera</name>
    <dbReference type="NCBI Taxonomy" id="1344416"/>
    <lineage>
        <taxon>Eukaryota</taxon>
        <taxon>Fungi</taxon>
        <taxon>Fungi incertae sedis</taxon>
        <taxon>Chytridiomycota</taxon>
        <taxon>Chytridiomycota incertae sedis</taxon>
        <taxon>Monoblepharidomycetes</taxon>
        <taxon>Monoblepharidales</taxon>
        <taxon>Gonapodyaceae</taxon>
        <taxon>Gonapodya</taxon>
    </lineage>
</organism>
<evidence type="ECO:0000313" key="5">
    <source>
        <dbReference type="EMBL" id="KXS12798.1"/>
    </source>
</evidence>
<dbReference type="InterPro" id="IPR002073">
    <property type="entry name" value="PDEase_catalytic_dom"/>
</dbReference>
<accession>A0A139A7Z0</accession>
<dbReference type="EMBL" id="KQ965784">
    <property type="protein sequence ID" value="KXS12798.1"/>
    <property type="molecule type" value="Genomic_DNA"/>
</dbReference>
<feature type="compositionally biased region" description="Low complexity" evidence="3">
    <location>
        <begin position="220"/>
        <end position="249"/>
    </location>
</feature>
<feature type="region of interest" description="Disordered" evidence="3">
    <location>
        <begin position="405"/>
        <end position="439"/>
    </location>
</feature>
<proteinExistence type="predicted"/>
<feature type="compositionally biased region" description="Polar residues" evidence="3">
    <location>
        <begin position="1"/>
        <end position="10"/>
    </location>
</feature>
<evidence type="ECO:0000313" key="6">
    <source>
        <dbReference type="Proteomes" id="UP000070544"/>
    </source>
</evidence>
<evidence type="ECO:0000256" key="3">
    <source>
        <dbReference type="SAM" id="MobiDB-lite"/>
    </source>
</evidence>
<keyword evidence="6" id="KW-1185">Reference proteome</keyword>
<dbReference type="GO" id="GO:0007165">
    <property type="term" value="P:signal transduction"/>
    <property type="evidence" value="ECO:0007669"/>
    <property type="project" value="InterPro"/>
</dbReference>
<feature type="compositionally biased region" description="Polar residues" evidence="3">
    <location>
        <begin position="77"/>
        <end position="86"/>
    </location>
</feature>
<dbReference type="OrthoDB" id="189220at2759"/>
<dbReference type="Pfam" id="PF00233">
    <property type="entry name" value="PDEase_I"/>
    <property type="match status" value="1"/>
</dbReference>
<keyword evidence="2" id="KW-0378">Hydrolase</keyword>
<dbReference type="Gene3D" id="1.10.1300.10">
    <property type="entry name" value="3'5'-cyclic nucleotide phosphodiesterase, catalytic domain"/>
    <property type="match status" value="1"/>
</dbReference>
<dbReference type="PROSITE" id="PS51845">
    <property type="entry name" value="PDEASE_I_2"/>
    <property type="match status" value="1"/>
</dbReference>
<dbReference type="SUPFAM" id="SSF109604">
    <property type="entry name" value="HD-domain/PDEase-like"/>
    <property type="match status" value="1"/>
</dbReference>
<feature type="compositionally biased region" description="Basic and acidic residues" evidence="3">
    <location>
        <begin position="12"/>
        <end position="60"/>
    </location>
</feature>
<dbReference type="PANTHER" id="PTHR11347">
    <property type="entry name" value="CYCLIC NUCLEOTIDE PHOSPHODIESTERASE"/>
    <property type="match status" value="1"/>
</dbReference>
<dbReference type="InterPro" id="IPR036971">
    <property type="entry name" value="PDEase_catalytic_dom_sf"/>
</dbReference>
<dbReference type="GO" id="GO:0046872">
    <property type="term" value="F:metal ion binding"/>
    <property type="evidence" value="ECO:0007669"/>
    <property type="project" value="UniProtKB-KW"/>
</dbReference>
<dbReference type="GO" id="GO:0004114">
    <property type="term" value="F:3',5'-cyclic-nucleotide phosphodiesterase activity"/>
    <property type="evidence" value="ECO:0007669"/>
    <property type="project" value="InterPro"/>
</dbReference>